<dbReference type="KEGG" id="nwl:NWFMUON74_61550"/>
<evidence type="ECO:0000313" key="1">
    <source>
        <dbReference type="EMBL" id="BCK58383.1"/>
    </source>
</evidence>
<dbReference type="RefSeq" id="WP_269475301.1">
    <property type="nucleotide sequence ID" value="NZ_AP023396.1"/>
</dbReference>
<name>A0A7G1KW27_9NOCA</name>
<protein>
    <submittedName>
        <fullName evidence="1">Uncharacterized protein</fullName>
    </submittedName>
</protein>
<dbReference type="Proteomes" id="UP000516173">
    <property type="component" value="Chromosome"/>
</dbReference>
<organism evidence="1 2">
    <name type="scientific">Nocardia wallacei</name>
    <dbReference type="NCBI Taxonomy" id="480035"/>
    <lineage>
        <taxon>Bacteria</taxon>
        <taxon>Bacillati</taxon>
        <taxon>Actinomycetota</taxon>
        <taxon>Actinomycetes</taxon>
        <taxon>Mycobacteriales</taxon>
        <taxon>Nocardiaceae</taxon>
        <taxon>Nocardia</taxon>
    </lineage>
</organism>
<accession>A0A7G1KW27</accession>
<dbReference type="AlphaFoldDB" id="A0A7G1KW27"/>
<proteinExistence type="predicted"/>
<dbReference type="EMBL" id="AP023396">
    <property type="protein sequence ID" value="BCK58383.1"/>
    <property type="molecule type" value="Genomic_DNA"/>
</dbReference>
<gene>
    <name evidence="1" type="ORF">NWFMUON74_61550</name>
</gene>
<keyword evidence="2" id="KW-1185">Reference proteome</keyword>
<evidence type="ECO:0000313" key="2">
    <source>
        <dbReference type="Proteomes" id="UP000516173"/>
    </source>
</evidence>
<sequence>MAGNTLRVLVALAAVLVLFGTGAAWQAGYGHTERPAPKVEWRIR</sequence>
<dbReference type="GeneID" id="80351769"/>
<reference evidence="1 2" key="1">
    <citation type="submission" date="2020-08" db="EMBL/GenBank/DDBJ databases">
        <title>Genome Sequencing of Nocardia wallacei strain FMUON74 and assembly.</title>
        <authorList>
            <person name="Toyokawa M."/>
            <person name="Uesaka K."/>
        </authorList>
    </citation>
    <scope>NUCLEOTIDE SEQUENCE [LARGE SCALE GENOMIC DNA]</scope>
    <source>
        <strain evidence="1 2">FMUON74</strain>
    </source>
</reference>